<reference evidence="2 3" key="1">
    <citation type="journal article" date="2015" name="Genome Announc.">
        <title>Draft Genome Sequence and Gene Annotation of the Entomopathogenic Fungus Verticillium hemipterigenum.</title>
        <authorList>
            <person name="Horn F."/>
            <person name="Habel A."/>
            <person name="Scharf D.H."/>
            <person name="Dworschak J."/>
            <person name="Brakhage A.A."/>
            <person name="Guthke R."/>
            <person name="Hertweck C."/>
            <person name="Linde J."/>
        </authorList>
    </citation>
    <scope>NUCLEOTIDE SEQUENCE [LARGE SCALE GENOMIC DNA]</scope>
</reference>
<dbReference type="SUPFAM" id="SSF55144">
    <property type="entry name" value="LigT-like"/>
    <property type="match status" value="1"/>
</dbReference>
<dbReference type="OrthoDB" id="2877829at2759"/>
<dbReference type="EMBL" id="CDHN01000002">
    <property type="protein sequence ID" value="CEJ87087.1"/>
    <property type="molecule type" value="Genomic_DNA"/>
</dbReference>
<evidence type="ECO:0000313" key="3">
    <source>
        <dbReference type="Proteomes" id="UP000039046"/>
    </source>
</evidence>
<evidence type="ECO:0000259" key="1">
    <source>
        <dbReference type="Pfam" id="PF08975"/>
    </source>
</evidence>
<gene>
    <name evidence="2" type="ORF">VHEMI04297</name>
</gene>
<feature type="domain" description="DUF1868" evidence="1">
    <location>
        <begin position="14"/>
        <end position="110"/>
    </location>
</feature>
<dbReference type="InterPro" id="IPR009097">
    <property type="entry name" value="Cyclic_Pdiesterase"/>
</dbReference>
<organism evidence="2 3">
    <name type="scientific">[Torrubiella] hemipterigena</name>
    <dbReference type="NCBI Taxonomy" id="1531966"/>
    <lineage>
        <taxon>Eukaryota</taxon>
        <taxon>Fungi</taxon>
        <taxon>Dikarya</taxon>
        <taxon>Ascomycota</taxon>
        <taxon>Pezizomycotina</taxon>
        <taxon>Sordariomycetes</taxon>
        <taxon>Hypocreomycetidae</taxon>
        <taxon>Hypocreales</taxon>
        <taxon>Clavicipitaceae</taxon>
        <taxon>Clavicipitaceae incertae sedis</taxon>
        <taxon>'Torrubiella' clade</taxon>
    </lineage>
</organism>
<dbReference type="InterPro" id="IPR015069">
    <property type="entry name" value="2H-PEstase_DUF1868"/>
</dbReference>
<keyword evidence="3" id="KW-1185">Reference proteome</keyword>
<sequence>MSSSNEYPPAVPSKFSPSGEVQPFAGNTVVAHIPPTSPILGALTQLYAFISQQIALNTKVALLPPSSWHMTVIEGVVNEDRDPAKWPQGRCRAPVHDFTETFADILKDLNQSLVEDGLGAPYLMRVVGFQPLTTDLRISISTKISSLISIST</sequence>
<name>A0A0A1SUX2_9HYPO</name>
<evidence type="ECO:0000313" key="2">
    <source>
        <dbReference type="EMBL" id="CEJ87087.1"/>
    </source>
</evidence>
<accession>A0A0A1SUX2</accession>
<proteinExistence type="predicted"/>
<dbReference type="AlphaFoldDB" id="A0A0A1SUX2"/>
<dbReference type="Gene3D" id="3.90.1140.10">
    <property type="entry name" value="Cyclic phosphodiesterase"/>
    <property type="match status" value="1"/>
</dbReference>
<dbReference type="HOGENOM" id="CLU_1723608_0_0_1"/>
<protein>
    <recommendedName>
        <fullName evidence="1">DUF1868 domain-containing protein</fullName>
    </recommendedName>
</protein>
<dbReference type="Proteomes" id="UP000039046">
    <property type="component" value="Unassembled WGS sequence"/>
</dbReference>
<dbReference type="Pfam" id="PF08975">
    <property type="entry name" value="2H-phosphodiest"/>
    <property type="match status" value="1"/>
</dbReference>